<dbReference type="Proteomes" id="UP000680158">
    <property type="component" value="Unassembled WGS sequence"/>
</dbReference>
<dbReference type="FunFam" id="3.30.565.10:FF:000006">
    <property type="entry name" value="Sensor histidine kinase WalK"/>
    <property type="match status" value="1"/>
</dbReference>
<keyword evidence="9" id="KW-0067">ATP-binding</keyword>
<evidence type="ECO:0000313" key="13">
    <source>
        <dbReference type="EMBL" id="MBR7746167.1"/>
    </source>
</evidence>
<dbReference type="InterPro" id="IPR036890">
    <property type="entry name" value="HATPase_C_sf"/>
</dbReference>
<dbReference type="Gene3D" id="1.10.287.130">
    <property type="match status" value="1"/>
</dbReference>
<dbReference type="InterPro" id="IPR003660">
    <property type="entry name" value="HAMP_dom"/>
</dbReference>
<keyword evidence="7" id="KW-0547">Nucleotide-binding</keyword>
<dbReference type="PROSITE" id="PS50109">
    <property type="entry name" value="HIS_KIN"/>
    <property type="match status" value="1"/>
</dbReference>
<dbReference type="GO" id="GO:0005886">
    <property type="term" value="C:plasma membrane"/>
    <property type="evidence" value="ECO:0007669"/>
    <property type="project" value="UniProtKB-SubCell"/>
</dbReference>
<dbReference type="SMART" id="SM00304">
    <property type="entry name" value="HAMP"/>
    <property type="match status" value="1"/>
</dbReference>
<dbReference type="InterPro" id="IPR036097">
    <property type="entry name" value="HisK_dim/P_sf"/>
</dbReference>
<keyword evidence="6" id="KW-0808">Transferase</keyword>
<evidence type="ECO:0000256" key="3">
    <source>
        <dbReference type="ARBA" id="ARBA00012438"/>
    </source>
</evidence>
<evidence type="ECO:0000259" key="11">
    <source>
        <dbReference type="PROSITE" id="PS50109"/>
    </source>
</evidence>
<dbReference type="Gene3D" id="6.10.340.10">
    <property type="match status" value="1"/>
</dbReference>
<dbReference type="PANTHER" id="PTHR44936:SF10">
    <property type="entry name" value="SENSOR PROTEIN RSTB"/>
    <property type="match status" value="1"/>
</dbReference>
<dbReference type="EC" id="2.7.13.3" evidence="3"/>
<sequence>MNRLFLRFLIPVLLSIAFATVLVYAVITGLFGDPIEKNAERQAAPQIFLIEQYIDKAATDEWLARLNKVREVSQVQFELIPLAQALEKIDRAQVKKLQNGKIVIDAANRALFRRVDLDGERYIGSDEDVLYAQNLPIDYWFNIRLEIVRFVIVAFVLLIPIAFWSRAHWRDIQALSRVTTAIGEGELSARATTSSKASIYPLAQQINLMAGRIEQLIRAQKNLLHSVSHEIRTPIARLEFALEILQDSADSEVEDKQASAEQEKRKQRIQAMQADLSELNTLVSELLNMAKLEAQGQLSKVQLDAKVLVEECLQHLPPMPAHLQLQTVLAENDLLLQVDQRLIVRAIQNLLKNAFKYAEQRIIFSVRQDSDQCLITVEDDGAGIPDNDMEKIFEPFYRLDRSRDRATGGFGLGLSIVKQIVLLHGGSVSVLKSEIGGARFDIRLPI</sequence>
<dbReference type="SUPFAM" id="SSF55874">
    <property type="entry name" value="ATPase domain of HSP90 chaperone/DNA topoisomerase II/histidine kinase"/>
    <property type="match status" value="1"/>
</dbReference>
<dbReference type="SMART" id="SM00387">
    <property type="entry name" value="HATPase_c"/>
    <property type="match status" value="1"/>
</dbReference>
<dbReference type="InterPro" id="IPR005467">
    <property type="entry name" value="His_kinase_dom"/>
</dbReference>
<evidence type="ECO:0000256" key="1">
    <source>
        <dbReference type="ARBA" id="ARBA00000085"/>
    </source>
</evidence>
<dbReference type="SMART" id="SM00388">
    <property type="entry name" value="HisKA"/>
    <property type="match status" value="1"/>
</dbReference>
<dbReference type="PANTHER" id="PTHR44936">
    <property type="entry name" value="SENSOR PROTEIN CREC"/>
    <property type="match status" value="1"/>
</dbReference>
<evidence type="ECO:0000313" key="14">
    <source>
        <dbReference type="Proteomes" id="UP000680158"/>
    </source>
</evidence>
<proteinExistence type="predicted"/>
<comment type="catalytic activity">
    <reaction evidence="1">
        <text>ATP + protein L-histidine = ADP + protein N-phospho-L-histidine.</text>
        <dbReference type="EC" id="2.7.13.3"/>
    </reaction>
</comment>
<name>A0A941I2C1_9BURK</name>
<evidence type="ECO:0000256" key="2">
    <source>
        <dbReference type="ARBA" id="ARBA00004429"/>
    </source>
</evidence>
<comment type="caution">
    <text evidence="13">The sequence shown here is derived from an EMBL/GenBank/DDBJ whole genome shotgun (WGS) entry which is preliminary data.</text>
</comment>
<evidence type="ECO:0000256" key="7">
    <source>
        <dbReference type="ARBA" id="ARBA00022741"/>
    </source>
</evidence>
<evidence type="ECO:0000256" key="10">
    <source>
        <dbReference type="SAM" id="Phobius"/>
    </source>
</evidence>
<feature type="transmembrane region" description="Helical" evidence="10">
    <location>
        <begin position="6"/>
        <end position="31"/>
    </location>
</feature>
<evidence type="ECO:0000256" key="6">
    <source>
        <dbReference type="ARBA" id="ARBA00022679"/>
    </source>
</evidence>
<feature type="domain" description="HAMP" evidence="12">
    <location>
        <begin position="166"/>
        <end position="218"/>
    </location>
</feature>
<dbReference type="PRINTS" id="PR00344">
    <property type="entry name" value="BCTRLSENSOR"/>
</dbReference>
<keyword evidence="10" id="KW-0472">Membrane</keyword>
<dbReference type="Pfam" id="PF00512">
    <property type="entry name" value="HisKA"/>
    <property type="match status" value="1"/>
</dbReference>
<dbReference type="AlphaFoldDB" id="A0A941I2C1"/>
<evidence type="ECO:0000256" key="8">
    <source>
        <dbReference type="ARBA" id="ARBA00022777"/>
    </source>
</evidence>
<dbReference type="InterPro" id="IPR003594">
    <property type="entry name" value="HATPase_dom"/>
</dbReference>
<keyword evidence="10" id="KW-1133">Transmembrane helix</keyword>
<keyword evidence="10" id="KW-0812">Transmembrane</keyword>
<keyword evidence="5" id="KW-0597">Phosphoprotein</keyword>
<dbReference type="Gene3D" id="3.30.565.10">
    <property type="entry name" value="Histidine kinase-like ATPase, C-terminal domain"/>
    <property type="match status" value="1"/>
</dbReference>
<evidence type="ECO:0000256" key="5">
    <source>
        <dbReference type="ARBA" id="ARBA00022553"/>
    </source>
</evidence>
<protein>
    <recommendedName>
        <fullName evidence="3">histidine kinase</fullName>
        <ecNumber evidence="3">2.7.13.3</ecNumber>
    </recommendedName>
</protein>
<feature type="transmembrane region" description="Helical" evidence="10">
    <location>
        <begin position="147"/>
        <end position="165"/>
    </location>
</feature>
<comment type="subcellular location">
    <subcellularLocation>
        <location evidence="2">Cell inner membrane</location>
        <topology evidence="2">Multi-pass membrane protein</topology>
    </subcellularLocation>
</comment>
<dbReference type="InterPro" id="IPR050980">
    <property type="entry name" value="2C_sensor_his_kinase"/>
</dbReference>
<evidence type="ECO:0000256" key="9">
    <source>
        <dbReference type="ARBA" id="ARBA00022840"/>
    </source>
</evidence>
<dbReference type="SUPFAM" id="SSF47384">
    <property type="entry name" value="Homodimeric domain of signal transducing histidine kinase"/>
    <property type="match status" value="1"/>
</dbReference>
<dbReference type="CDD" id="cd00082">
    <property type="entry name" value="HisKA"/>
    <property type="match status" value="1"/>
</dbReference>
<dbReference type="EMBL" id="JAGSPM010000003">
    <property type="protein sequence ID" value="MBR7746167.1"/>
    <property type="molecule type" value="Genomic_DNA"/>
</dbReference>
<dbReference type="PROSITE" id="PS50885">
    <property type="entry name" value="HAMP"/>
    <property type="match status" value="1"/>
</dbReference>
<reference evidence="13 14" key="1">
    <citation type="submission" date="2021-04" db="EMBL/GenBank/DDBJ databases">
        <title>novel species isolated from subtropical streams in China.</title>
        <authorList>
            <person name="Lu H."/>
        </authorList>
    </citation>
    <scope>NUCLEOTIDE SEQUENCE [LARGE SCALE GENOMIC DNA]</scope>
    <source>
        <strain evidence="13 14">BYS107W</strain>
    </source>
</reference>
<organism evidence="13 14">
    <name type="scientific">Undibacterium baiyunense</name>
    <dbReference type="NCBI Taxonomy" id="2828731"/>
    <lineage>
        <taxon>Bacteria</taxon>
        <taxon>Pseudomonadati</taxon>
        <taxon>Pseudomonadota</taxon>
        <taxon>Betaproteobacteria</taxon>
        <taxon>Burkholderiales</taxon>
        <taxon>Oxalobacteraceae</taxon>
        <taxon>Undibacterium</taxon>
    </lineage>
</organism>
<keyword evidence="4" id="KW-1003">Cell membrane</keyword>
<dbReference type="GO" id="GO:0005524">
    <property type="term" value="F:ATP binding"/>
    <property type="evidence" value="ECO:0007669"/>
    <property type="project" value="UniProtKB-KW"/>
</dbReference>
<gene>
    <name evidence="13" type="ORF">KDM92_06200</name>
</gene>
<dbReference type="InterPro" id="IPR003661">
    <property type="entry name" value="HisK_dim/P_dom"/>
</dbReference>
<keyword evidence="8" id="KW-0418">Kinase</keyword>
<evidence type="ECO:0000256" key="4">
    <source>
        <dbReference type="ARBA" id="ARBA00022475"/>
    </source>
</evidence>
<dbReference type="Pfam" id="PF00672">
    <property type="entry name" value="HAMP"/>
    <property type="match status" value="1"/>
</dbReference>
<dbReference type="InterPro" id="IPR004358">
    <property type="entry name" value="Sig_transdc_His_kin-like_C"/>
</dbReference>
<evidence type="ECO:0000259" key="12">
    <source>
        <dbReference type="PROSITE" id="PS50885"/>
    </source>
</evidence>
<dbReference type="GO" id="GO:0000155">
    <property type="term" value="F:phosphorelay sensor kinase activity"/>
    <property type="evidence" value="ECO:0007669"/>
    <property type="project" value="InterPro"/>
</dbReference>
<dbReference type="CDD" id="cd06225">
    <property type="entry name" value="HAMP"/>
    <property type="match status" value="1"/>
</dbReference>
<feature type="domain" description="Histidine kinase" evidence="11">
    <location>
        <begin position="226"/>
        <end position="446"/>
    </location>
</feature>
<keyword evidence="14" id="KW-1185">Reference proteome</keyword>
<dbReference type="RefSeq" id="WP_212683537.1">
    <property type="nucleotide sequence ID" value="NZ_JAGSPM010000003.1"/>
</dbReference>
<accession>A0A941I2C1</accession>
<dbReference type="Pfam" id="PF02518">
    <property type="entry name" value="HATPase_c"/>
    <property type="match status" value="1"/>
</dbReference>